<evidence type="ECO:0000256" key="1">
    <source>
        <dbReference type="SAM" id="MobiDB-lite"/>
    </source>
</evidence>
<dbReference type="AlphaFoldDB" id="A0A9N9TG53"/>
<feature type="chain" id="PRO_5040394522" evidence="3">
    <location>
        <begin position="19"/>
        <end position="272"/>
    </location>
</feature>
<sequence>MLMVEVPLILGLYGFASGQDLTFVEDVKVLSELPMERLLFLKKGYVLGKDEDCANCTEDADGLESRTLPQALALQVKTNLKDRGGGHYYYEDDHEKNSKKNKIQTIFQLSVTSLAFLAFGGYLLCLLIHAIKGKQNNNVMTNAAMIKTFATYVATKIRDVKKKKTPNPRNKRKKNLKLQKRPSASNQKRPNRTANKVNKNQQQKRPRPIKDSYIYAEIPRPINIRYKRDEGEYTAGGYLMTDETLYNALVDLSEVYSKFNTLDYVRYNKTRY</sequence>
<protein>
    <submittedName>
        <fullName evidence="4">Uncharacterized protein</fullName>
    </submittedName>
</protein>
<evidence type="ECO:0000256" key="2">
    <source>
        <dbReference type="SAM" id="Phobius"/>
    </source>
</evidence>
<evidence type="ECO:0000313" key="5">
    <source>
        <dbReference type="Proteomes" id="UP001153712"/>
    </source>
</evidence>
<keyword evidence="2" id="KW-0472">Membrane</keyword>
<feature type="compositionally biased region" description="Polar residues" evidence="1">
    <location>
        <begin position="183"/>
        <end position="201"/>
    </location>
</feature>
<evidence type="ECO:0000256" key="3">
    <source>
        <dbReference type="SAM" id="SignalP"/>
    </source>
</evidence>
<reference evidence="4" key="1">
    <citation type="submission" date="2022-01" db="EMBL/GenBank/DDBJ databases">
        <authorList>
            <person name="King R."/>
        </authorList>
    </citation>
    <scope>NUCLEOTIDE SEQUENCE</scope>
</reference>
<keyword evidence="5" id="KW-1185">Reference proteome</keyword>
<accession>A0A9N9TG53</accession>
<dbReference type="Proteomes" id="UP001153712">
    <property type="component" value="Chromosome 1"/>
</dbReference>
<keyword evidence="2" id="KW-1133">Transmembrane helix</keyword>
<feature type="region of interest" description="Disordered" evidence="1">
    <location>
        <begin position="160"/>
        <end position="210"/>
    </location>
</feature>
<evidence type="ECO:0000313" key="4">
    <source>
        <dbReference type="EMBL" id="CAG9854176.1"/>
    </source>
</evidence>
<name>A0A9N9TG53_PHYSR</name>
<keyword evidence="2" id="KW-0812">Transmembrane</keyword>
<gene>
    <name evidence="4" type="ORF">PHYEVI_LOCUS640</name>
</gene>
<dbReference type="EMBL" id="OU900094">
    <property type="protein sequence ID" value="CAG9854176.1"/>
    <property type="molecule type" value="Genomic_DNA"/>
</dbReference>
<feature type="signal peptide" evidence="3">
    <location>
        <begin position="1"/>
        <end position="18"/>
    </location>
</feature>
<keyword evidence="3" id="KW-0732">Signal</keyword>
<feature type="compositionally biased region" description="Basic residues" evidence="1">
    <location>
        <begin position="160"/>
        <end position="180"/>
    </location>
</feature>
<dbReference type="OrthoDB" id="7676846at2759"/>
<organism evidence="4 5">
    <name type="scientific">Phyllotreta striolata</name>
    <name type="common">Striped flea beetle</name>
    <name type="synonym">Crioceris striolata</name>
    <dbReference type="NCBI Taxonomy" id="444603"/>
    <lineage>
        <taxon>Eukaryota</taxon>
        <taxon>Metazoa</taxon>
        <taxon>Ecdysozoa</taxon>
        <taxon>Arthropoda</taxon>
        <taxon>Hexapoda</taxon>
        <taxon>Insecta</taxon>
        <taxon>Pterygota</taxon>
        <taxon>Neoptera</taxon>
        <taxon>Endopterygota</taxon>
        <taxon>Coleoptera</taxon>
        <taxon>Polyphaga</taxon>
        <taxon>Cucujiformia</taxon>
        <taxon>Chrysomeloidea</taxon>
        <taxon>Chrysomelidae</taxon>
        <taxon>Galerucinae</taxon>
        <taxon>Alticini</taxon>
        <taxon>Phyllotreta</taxon>
    </lineage>
</organism>
<proteinExistence type="predicted"/>
<feature type="transmembrane region" description="Helical" evidence="2">
    <location>
        <begin position="106"/>
        <end position="131"/>
    </location>
</feature>